<sequence>MKAIVFILICLSSVAMSAQSYRMTEQEKEKATQVSSKGVVFLLKIENVLDQNNIKLKQGDLNIQNPAVGEMIKQGFKNNATGTKTQVAQVVCLECYEEEWKNQRIELQLIQSNQTYSRDSLYQEVQKLRETYQVALDKTKVTLQSKGKQVTSSESEPDGSYAMLERQLHGMSNNEDFTLFRNLDYNFVVSRFSVYLQLTKGMAYLGQEKKGNQIIDKYTPGISIKKDEYLYVTYTVEEHPDRRGAFGEGLTEILAVEITGDPLLVVQLFTSYWKRVELDTTLLRESGFITSLDKMNDHIELRAVAPNAYKIVITKGNMTVNYEKTFGIHPKIASLKEKE</sequence>
<evidence type="ECO:0000256" key="1">
    <source>
        <dbReference type="SAM" id="SignalP"/>
    </source>
</evidence>
<organism evidence="2 3">
    <name type="scientific">Myroides odoratus</name>
    <name type="common">Flavobacterium odoratum</name>
    <dbReference type="NCBI Taxonomy" id="256"/>
    <lineage>
        <taxon>Bacteria</taxon>
        <taxon>Pseudomonadati</taxon>
        <taxon>Bacteroidota</taxon>
        <taxon>Flavobacteriia</taxon>
        <taxon>Flavobacteriales</taxon>
        <taxon>Flavobacteriaceae</taxon>
        <taxon>Myroides</taxon>
    </lineage>
</organism>
<evidence type="ECO:0000313" key="3">
    <source>
        <dbReference type="Proteomes" id="UP000255024"/>
    </source>
</evidence>
<feature type="chain" id="PRO_5016846496" evidence="1">
    <location>
        <begin position="18"/>
        <end position="339"/>
    </location>
</feature>
<keyword evidence="3" id="KW-1185">Reference proteome</keyword>
<gene>
    <name evidence="2" type="ORF">NCTC11179_00520</name>
</gene>
<accession>A0A378RIX8</accession>
<keyword evidence="1" id="KW-0732">Signal</keyword>
<dbReference type="AlphaFoldDB" id="A0A378RIX8"/>
<feature type="signal peptide" evidence="1">
    <location>
        <begin position="1"/>
        <end position="17"/>
    </location>
</feature>
<evidence type="ECO:0000313" key="2">
    <source>
        <dbReference type="EMBL" id="STZ26993.1"/>
    </source>
</evidence>
<protein>
    <submittedName>
        <fullName evidence="2">Uncharacterized protein</fullName>
    </submittedName>
</protein>
<name>A0A378RIX8_MYROD</name>
<dbReference type="RefSeq" id="WP_115090024.1">
    <property type="nucleotide sequence ID" value="NZ_CP068107.1"/>
</dbReference>
<dbReference type="Proteomes" id="UP000255024">
    <property type="component" value="Unassembled WGS sequence"/>
</dbReference>
<dbReference type="EMBL" id="UGQL01000001">
    <property type="protein sequence ID" value="STZ26993.1"/>
    <property type="molecule type" value="Genomic_DNA"/>
</dbReference>
<reference evidence="2 3" key="1">
    <citation type="submission" date="2018-06" db="EMBL/GenBank/DDBJ databases">
        <authorList>
            <consortium name="Pathogen Informatics"/>
            <person name="Doyle S."/>
        </authorList>
    </citation>
    <scope>NUCLEOTIDE SEQUENCE [LARGE SCALE GENOMIC DNA]</scope>
    <source>
        <strain evidence="2 3">NCTC11179</strain>
    </source>
</reference>
<proteinExistence type="predicted"/>